<protein>
    <recommendedName>
        <fullName evidence="10">Type II secretion system protein M</fullName>
        <shortName evidence="10">T2SS protein M</shortName>
    </recommendedName>
    <alternativeName>
        <fullName evidence="10">General secretion pathway protein M</fullName>
    </alternativeName>
</protein>
<evidence type="ECO:0000256" key="9">
    <source>
        <dbReference type="ARBA" id="ARBA00023136"/>
    </source>
</evidence>
<evidence type="ECO:0000256" key="7">
    <source>
        <dbReference type="ARBA" id="ARBA00022927"/>
    </source>
</evidence>
<dbReference type="EMBL" id="CP011367">
    <property type="protein sequence ID" value="AKJ94153.1"/>
    <property type="molecule type" value="Genomic_DNA"/>
</dbReference>
<evidence type="ECO:0000256" key="10">
    <source>
        <dbReference type="PIRNR" id="PIRNR006291"/>
    </source>
</evidence>
<sequence>MKAYWDDLRTREQRILLAGGLVLLIAAVFLGVVEPLLESREQSRDRLAEARAELAWMQANAPEVAAARSREPTQDNQRPHLEGRSLIAHVDASARAFGLGEYLARARPGDTGVTLHLEGAPYSDLMRWLGELEQEDGVVPGRILLERVVAPGHINAELFLTRES</sequence>
<dbReference type="GO" id="GO:0015627">
    <property type="term" value="C:type II protein secretion system complex"/>
    <property type="evidence" value="ECO:0007669"/>
    <property type="project" value="InterPro"/>
</dbReference>
<comment type="subcellular location">
    <subcellularLocation>
        <location evidence="1">Cell inner membrane</location>
        <topology evidence="1">Single-pass membrane protein</topology>
    </subcellularLocation>
</comment>
<evidence type="ECO:0000256" key="4">
    <source>
        <dbReference type="ARBA" id="ARBA00022475"/>
    </source>
</evidence>
<dbReference type="Pfam" id="PF04612">
    <property type="entry name" value="T2SSM"/>
    <property type="match status" value="1"/>
</dbReference>
<evidence type="ECO:0000313" key="12">
    <source>
        <dbReference type="EMBL" id="AKJ94153.1"/>
    </source>
</evidence>
<dbReference type="PATRIC" id="fig|106634.4.peg.337"/>
<dbReference type="PIRSF" id="PIRSF006291">
    <property type="entry name" value="GspM"/>
    <property type="match status" value="1"/>
</dbReference>
<keyword evidence="9 10" id="KW-0472">Membrane</keyword>
<reference evidence="12 13" key="1">
    <citation type="submission" date="2015-04" db="EMBL/GenBank/DDBJ databases">
        <title>Complete Sequence for the Genome of the Thioalkalivibrio versutus D301.</title>
        <authorList>
            <person name="Mu T."/>
            <person name="Zhou J."/>
            <person name="Xu X."/>
        </authorList>
    </citation>
    <scope>NUCLEOTIDE SEQUENCE [LARGE SCALE GENOMIC DNA]</scope>
    <source>
        <strain evidence="12 13">D301</strain>
    </source>
</reference>
<keyword evidence="5 10" id="KW-0997">Cell inner membrane</keyword>
<dbReference type="InterPro" id="IPR007690">
    <property type="entry name" value="T2SS_GspM"/>
</dbReference>
<dbReference type="RefSeq" id="WP_047250642.1">
    <property type="nucleotide sequence ID" value="NZ_CP011367.1"/>
</dbReference>
<comment type="similarity">
    <text evidence="2 10">Belongs to the GSP M family.</text>
</comment>
<evidence type="ECO:0000256" key="3">
    <source>
        <dbReference type="ARBA" id="ARBA00022448"/>
    </source>
</evidence>
<organism evidence="12 13">
    <name type="scientific">Thioalkalivibrio versutus</name>
    <dbReference type="NCBI Taxonomy" id="106634"/>
    <lineage>
        <taxon>Bacteria</taxon>
        <taxon>Pseudomonadati</taxon>
        <taxon>Pseudomonadota</taxon>
        <taxon>Gammaproteobacteria</taxon>
        <taxon>Chromatiales</taxon>
        <taxon>Ectothiorhodospiraceae</taxon>
        <taxon>Thioalkalivibrio</taxon>
    </lineage>
</organism>
<keyword evidence="3 10" id="KW-0813">Transport</keyword>
<keyword evidence="8 11" id="KW-1133">Transmembrane helix</keyword>
<keyword evidence="6 11" id="KW-0812">Transmembrane</keyword>
<evidence type="ECO:0000256" key="2">
    <source>
        <dbReference type="ARBA" id="ARBA00010637"/>
    </source>
</evidence>
<feature type="transmembrane region" description="Helical" evidence="11">
    <location>
        <begin position="15"/>
        <end position="37"/>
    </location>
</feature>
<gene>
    <name evidence="12" type="ORF">TVD_01650</name>
</gene>
<keyword evidence="7 10" id="KW-0653">Protein transport</keyword>
<dbReference type="Proteomes" id="UP000064201">
    <property type="component" value="Chromosome"/>
</dbReference>
<evidence type="ECO:0000313" key="13">
    <source>
        <dbReference type="Proteomes" id="UP000064201"/>
    </source>
</evidence>
<evidence type="ECO:0000256" key="6">
    <source>
        <dbReference type="ARBA" id="ARBA00022692"/>
    </source>
</evidence>
<keyword evidence="13" id="KW-1185">Reference proteome</keyword>
<dbReference type="InterPro" id="IPR023229">
    <property type="entry name" value="T2SS_M_periplasmic_sf"/>
</dbReference>
<dbReference type="Gene3D" id="3.30.1360.100">
    <property type="entry name" value="General secretion pathway protein M, EpsM"/>
    <property type="match status" value="1"/>
</dbReference>
<evidence type="ECO:0000256" key="5">
    <source>
        <dbReference type="ARBA" id="ARBA00022519"/>
    </source>
</evidence>
<dbReference type="GO" id="GO:0005886">
    <property type="term" value="C:plasma membrane"/>
    <property type="evidence" value="ECO:0007669"/>
    <property type="project" value="UniProtKB-SubCell"/>
</dbReference>
<evidence type="ECO:0000256" key="11">
    <source>
        <dbReference type="SAM" id="Phobius"/>
    </source>
</evidence>
<dbReference type="STRING" id="106634.TVD_01650"/>
<dbReference type="AlphaFoldDB" id="A0A0G3FZ13"/>
<proteinExistence type="inferred from homology"/>
<accession>A0A0G3FZ13</accession>
<evidence type="ECO:0000256" key="8">
    <source>
        <dbReference type="ARBA" id="ARBA00022989"/>
    </source>
</evidence>
<keyword evidence="4 10" id="KW-1003">Cell membrane</keyword>
<dbReference type="KEGG" id="tvr:TVD_01650"/>
<evidence type="ECO:0000256" key="1">
    <source>
        <dbReference type="ARBA" id="ARBA00004377"/>
    </source>
</evidence>
<dbReference type="GO" id="GO:0015628">
    <property type="term" value="P:protein secretion by the type II secretion system"/>
    <property type="evidence" value="ECO:0007669"/>
    <property type="project" value="InterPro"/>
</dbReference>
<dbReference type="OrthoDB" id="6120808at2"/>
<dbReference type="SUPFAM" id="SSF103054">
    <property type="entry name" value="General secretion pathway protein M, EpsM"/>
    <property type="match status" value="1"/>
</dbReference>
<name>A0A0G3FZ13_9GAMM</name>
<comment type="function">
    <text evidence="10">Inner membrane component of the type II secretion system required for the energy-dependent secretion of extracellular factors such as proteases and toxins from the periplasm.</text>
</comment>